<dbReference type="OrthoDB" id="2418900at2759"/>
<evidence type="ECO:0000313" key="1">
    <source>
        <dbReference type="EMBL" id="KEP45333.1"/>
    </source>
</evidence>
<dbReference type="Proteomes" id="UP000027456">
    <property type="component" value="Unassembled WGS sequence"/>
</dbReference>
<organism evidence="1 2">
    <name type="scientific">Rhizoctonia solani 123E</name>
    <dbReference type="NCBI Taxonomy" id="1423351"/>
    <lineage>
        <taxon>Eukaryota</taxon>
        <taxon>Fungi</taxon>
        <taxon>Dikarya</taxon>
        <taxon>Basidiomycota</taxon>
        <taxon>Agaricomycotina</taxon>
        <taxon>Agaricomycetes</taxon>
        <taxon>Cantharellales</taxon>
        <taxon>Ceratobasidiaceae</taxon>
        <taxon>Rhizoctonia</taxon>
    </lineage>
</organism>
<feature type="non-terminal residue" evidence="1">
    <location>
        <position position="238"/>
    </location>
</feature>
<dbReference type="Pfam" id="PF18759">
    <property type="entry name" value="Plavaka"/>
    <property type="match status" value="1"/>
</dbReference>
<dbReference type="InterPro" id="IPR041078">
    <property type="entry name" value="Plavaka"/>
</dbReference>
<proteinExistence type="predicted"/>
<dbReference type="STRING" id="1423351.A0A074RKU8"/>
<evidence type="ECO:0000313" key="2">
    <source>
        <dbReference type="Proteomes" id="UP000027456"/>
    </source>
</evidence>
<sequence length="238" mass="27342">MLERIHQERVCAGHAPDWPFADYLEFEFVKWMVVNDFSQTARDKLIKLPIDAKGKNFLNEQIEIWVHDIIEVIWELIGNTTYRSKLVFVPQQVVLNGDPLQWKIDEMWTADWWMRIQNQLQPGSTVIPIILSSDATHLTNFSGGKSAWPVYVSIGYISKSIRAKISSYSTLLLAYLPVPKFDCFPAKERGDQKARLFHESMAEILKPLETAGTNGVEMNCGDGYVQHCYLLKITVVDY</sequence>
<name>A0A074RKU8_9AGAM</name>
<keyword evidence="2" id="KW-1185">Reference proteome</keyword>
<reference evidence="1 2" key="1">
    <citation type="submission" date="2013-12" db="EMBL/GenBank/DDBJ databases">
        <authorList>
            <person name="Cubeta M."/>
            <person name="Pakala S."/>
            <person name="Fedorova N."/>
            <person name="Thomas E."/>
            <person name="Dean R."/>
            <person name="Jabaji S."/>
            <person name="Neate S."/>
            <person name="Toda T."/>
            <person name="Tavantzis S."/>
            <person name="Vilgalys R."/>
            <person name="Bharathan N."/>
            <person name="Pakala S."/>
            <person name="Losada L.S."/>
            <person name="Zafar N."/>
            <person name="Nierman W."/>
        </authorList>
    </citation>
    <scope>NUCLEOTIDE SEQUENCE [LARGE SCALE GENOMIC DNA]</scope>
    <source>
        <strain evidence="1 2">123E</strain>
    </source>
</reference>
<dbReference type="HOGENOM" id="CLU_006344_2_1_1"/>
<dbReference type="AlphaFoldDB" id="A0A074RKU8"/>
<protein>
    <submittedName>
        <fullName evidence="1">Putative Zn-finger protein</fullName>
    </submittedName>
</protein>
<accession>A0A074RKU8</accession>
<dbReference type="EMBL" id="AZST01001937">
    <property type="protein sequence ID" value="KEP45333.1"/>
    <property type="molecule type" value="Genomic_DNA"/>
</dbReference>
<comment type="caution">
    <text evidence="1">The sequence shown here is derived from an EMBL/GenBank/DDBJ whole genome shotgun (WGS) entry which is preliminary data.</text>
</comment>
<gene>
    <name evidence="1" type="ORF">V565_286550</name>
</gene>